<reference evidence="2" key="1">
    <citation type="journal article" date="2022" name="Mol. Ecol. Resour.">
        <title>The genomes of chicory, endive, great burdock and yacon provide insights into Asteraceae palaeo-polyploidization history and plant inulin production.</title>
        <authorList>
            <person name="Fan W."/>
            <person name="Wang S."/>
            <person name="Wang H."/>
            <person name="Wang A."/>
            <person name="Jiang F."/>
            <person name="Liu H."/>
            <person name="Zhao H."/>
            <person name="Xu D."/>
            <person name="Zhang Y."/>
        </authorList>
    </citation>
    <scope>NUCLEOTIDE SEQUENCE [LARGE SCALE GENOMIC DNA]</scope>
    <source>
        <strain evidence="2">cv. Yunnan</strain>
    </source>
</reference>
<keyword evidence="2" id="KW-1185">Reference proteome</keyword>
<reference evidence="1 2" key="2">
    <citation type="journal article" date="2022" name="Mol. Ecol. Resour.">
        <title>The genomes of chicory, endive, great burdock and yacon provide insights into Asteraceae paleo-polyploidization history and plant inulin production.</title>
        <authorList>
            <person name="Fan W."/>
            <person name="Wang S."/>
            <person name="Wang H."/>
            <person name="Wang A."/>
            <person name="Jiang F."/>
            <person name="Liu H."/>
            <person name="Zhao H."/>
            <person name="Xu D."/>
            <person name="Zhang Y."/>
        </authorList>
    </citation>
    <scope>NUCLEOTIDE SEQUENCE [LARGE SCALE GENOMIC DNA]</scope>
    <source>
        <strain evidence="2">cv. Yunnan</strain>
        <tissue evidence="1">Leaves</tissue>
    </source>
</reference>
<dbReference type="Proteomes" id="UP001056120">
    <property type="component" value="Linkage Group LG20"/>
</dbReference>
<proteinExistence type="predicted"/>
<name>A0ACB9DAW3_9ASTR</name>
<comment type="caution">
    <text evidence="1">The sequence shown here is derived from an EMBL/GenBank/DDBJ whole genome shotgun (WGS) entry which is preliminary data.</text>
</comment>
<gene>
    <name evidence="1" type="ORF">L1987_61352</name>
</gene>
<evidence type="ECO:0000313" key="2">
    <source>
        <dbReference type="Proteomes" id="UP001056120"/>
    </source>
</evidence>
<evidence type="ECO:0000313" key="1">
    <source>
        <dbReference type="EMBL" id="KAI3743641.1"/>
    </source>
</evidence>
<accession>A0ACB9DAW3</accession>
<sequence>MEINKKPPTGEELLRKIQELEARHALLMHQTGTEILYLNILQSMGQAVFIYDLNHRIVFWNRCAENIYGYTAGEVIGRSPTELLAEPKDASLSEMILERTVNGESWCGEFPIKNKCGESFVVICANTPFRDENGTEEPFSRNMMGDGSENKHKYLSSKAEEWAVKDRMVWPWKEKELVRQQTRSSAPAELDCGKKMEASGSWLSTLHVSSMDDEILWEDLITKQQIGQDDVIISFRQEVSLMKRLRHPNILLFMGAVTSSPQHLCIVTEFLPRGSLFRILQRNATRLDWKLRLQMAIDIIGDFGLSRIKHQTYLKTKSGKGTPQWMAPENFRNEQANEKSDVYSYGVVLWEIVTGKVPWDDLNPMQACYYQNLKYQVIAAVGFMNQRLEIPKDADPLWASLIESCWCRFGLIDENYLTIC</sequence>
<organism evidence="1 2">
    <name type="scientific">Smallanthus sonchifolius</name>
    <dbReference type="NCBI Taxonomy" id="185202"/>
    <lineage>
        <taxon>Eukaryota</taxon>
        <taxon>Viridiplantae</taxon>
        <taxon>Streptophyta</taxon>
        <taxon>Embryophyta</taxon>
        <taxon>Tracheophyta</taxon>
        <taxon>Spermatophyta</taxon>
        <taxon>Magnoliopsida</taxon>
        <taxon>eudicotyledons</taxon>
        <taxon>Gunneridae</taxon>
        <taxon>Pentapetalae</taxon>
        <taxon>asterids</taxon>
        <taxon>campanulids</taxon>
        <taxon>Asterales</taxon>
        <taxon>Asteraceae</taxon>
        <taxon>Asteroideae</taxon>
        <taxon>Heliantheae alliance</taxon>
        <taxon>Millerieae</taxon>
        <taxon>Smallanthus</taxon>
    </lineage>
</organism>
<protein>
    <submittedName>
        <fullName evidence="1">Uncharacterized protein</fullName>
    </submittedName>
</protein>
<dbReference type="EMBL" id="CM042037">
    <property type="protein sequence ID" value="KAI3743641.1"/>
    <property type="molecule type" value="Genomic_DNA"/>
</dbReference>